<organism evidence="3 4">
    <name type="scientific">Deinobacterium chartae</name>
    <dbReference type="NCBI Taxonomy" id="521158"/>
    <lineage>
        <taxon>Bacteria</taxon>
        <taxon>Thermotogati</taxon>
        <taxon>Deinococcota</taxon>
        <taxon>Deinococci</taxon>
        <taxon>Deinococcales</taxon>
        <taxon>Deinococcaceae</taxon>
        <taxon>Deinobacterium</taxon>
    </lineage>
</organism>
<dbReference type="RefSeq" id="WP_183988924.1">
    <property type="nucleotide sequence ID" value="NZ_JACHHG010000024.1"/>
</dbReference>
<dbReference type="PANTHER" id="PTHR43546">
    <property type="entry name" value="UPF0173 METAL-DEPENDENT HYDROLASE MJ1163-RELATED"/>
    <property type="match status" value="1"/>
</dbReference>
<evidence type="ECO:0000313" key="3">
    <source>
        <dbReference type="EMBL" id="MBB6100192.1"/>
    </source>
</evidence>
<accession>A0A841I8Q0</accession>
<dbReference type="PANTHER" id="PTHR43546:SF9">
    <property type="entry name" value="L-ASCORBATE-6-PHOSPHATE LACTONASE ULAG-RELATED"/>
    <property type="match status" value="1"/>
</dbReference>
<gene>
    <name evidence="3" type="ORF">HNR42_003662</name>
</gene>
<dbReference type="EMBL" id="JACHHG010000024">
    <property type="protein sequence ID" value="MBB6100192.1"/>
    <property type="molecule type" value="Genomic_DNA"/>
</dbReference>
<dbReference type="SUPFAM" id="SSF56281">
    <property type="entry name" value="Metallo-hydrolase/oxidoreductase"/>
    <property type="match status" value="1"/>
</dbReference>
<reference evidence="3 4" key="1">
    <citation type="submission" date="2020-08" db="EMBL/GenBank/DDBJ databases">
        <title>Genomic Encyclopedia of Type Strains, Phase IV (KMG-IV): sequencing the most valuable type-strain genomes for metagenomic binning, comparative biology and taxonomic classification.</title>
        <authorList>
            <person name="Goeker M."/>
        </authorList>
    </citation>
    <scope>NUCLEOTIDE SEQUENCE [LARGE SCALE GENOMIC DNA]</scope>
    <source>
        <strain evidence="3 4">DSM 21458</strain>
    </source>
</reference>
<proteinExistence type="predicted"/>
<evidence type="ECO:0000313" key="4">
    <source>
        <dbReference type="Proteomes" id="UP000569951"/>
    </source>
</evidence>
<keyword evidence="4" id="KW-1185">Reference proteome</keyword>
<dbReference type="Proteomes" id="UP000569951">
    <property type="component" value="Unassembled WGS sequence"/>
</dbReference>
<dbReference type="InterPro" id="IPR036866">
    <property type="entry name" value="RibonucZ/Hydroxyglut_hydro"/>
</dbReference>
<dbReference type="AlphaFoldDB" id="A0A841I8Q0"/>
<evidence type="ECO:0000259" key="2">
    <source>
        <dbReference type="Pfam" id="PF12706"/>
    </source>
</evidence>
<protein>
    <submittedName>
        <fullName evidence="3">L-ascorbate metabolism protein UlaG (Beta-lactamase superfamily)</fullName>
    </submittedName>
</protein>
<dbReference type="InterPro" id="IPR001279">
    <property type="entry name" value="Metallo-B-lactamas"/>
</dbReference>
<dbReference type="InterPro" id="IPR050114">
    <property type="entry name" value="UPF0173_UPF0282_UlaG_hydrolase"/>
</dbReference>
<sequence>MLSRFLSLEVLPGSLALLGLGQVGVALRGPGGLILIDPFLTDAGELGRAYPPPVDPAELGGVSAALISHDHPDHFDPATLEAVGRASPQARFYGPHTLDLASVGLEDRLASVDAGETLEVAGARVHVIASAHERLERSERGHPYLGFVLEWNGVTVYHAGDTVPFDGLLETLSRWKLDAAFVPINGRDYFRGKANLKGNFDAREAVALAEALDIGLVIPTHFDLLPFNGANPAHFVDELQRVNPARRFHLLRPGELFLLLGG</sequence>
<dbReference type="Pfam" id="PF12706">
    <property type="entry name" value="Lactamase_B_2"/>
    <property type="match status" value="1"/>
</dbReference>
<dbReference type="Gene3D" id="3.60.15.10">
    <property type="entry name" value="Ribonuclease Z/Hydroxyacylglutathione hydrolase-like"/>
    <property type="match status" value="1"/>
</dbReference>
<feature type="domain" description="Metallo-beta-lactamase" evidence="2">
    <location>
        <begin position="34"/>
        <end position="222"/>
    </location>
</feature>
<evidence type="ECO:0000256" key="1">
    <source>
        <dbReference type="ARBA" id="ARBA00022801"/>
    </source>
</evidence>
<dbReference type="GO" id="GO:0016787">
    <property type="term" value="F:hydrolase activity"/>
    <property type="evidence" value="ECO:0007669"/>
    <property type="project" value="UniProtKB-KW"/>
</dbReference>
<comment type="caution">
    <text evidence="3">The sequence shown here is derived from an EMBL/GenBank/DDBJ whole genome shotgun (WGS) entry which is preliminary data.</text>
</comment>
<name>A0A841I8Q0_9DEIO</name>
<keyword evidence="1" id="KW-0378">Hydrolase</keyword>